<evidence type="ECO:0000313" key="3">
    <source>
        <dbReference type="Proteomes" id="UP000786811"/>
    </source>
</evidence>
<dbReference type="AlphaFoldDB" id="A0A8J2ENR4"/>
<gene>
    <name evidence="2" type="ORF">HICCMSTLAB_LOCUS1875</name>
</gene>
<feature type="region of interest" description="Disordered" evidence="1">
    <location>
        <begin position="61"/>
        <end position="109"/>
    </location>
</feature>
<dbReference type="Proteomes" id="UP000786811">
    <property type="component" value="Unassembled WGS sequence"/>
</dbReference>
<dbReference type="EMBL" id="CAJNRD030001116">
    <property type="protein sequence ID" value="CAG5075815.1"/>
    <property type="molecule type" value="Genomic_DNA"/>
</dbReference>
<protein>
    <submittedName>
        <fullName evidence="2">Uncharacterized protein</fullName>
    </submittedName>
</protein>
<keyword evidence="3" id="KW-1185">Reference proteome</keyword>
<feature type="region of interest" description="Disordered" evidence="1">
    <location>
        <begin position="129"/>
        <end position="190"/>
    </location>
</feature>
<dbReference type="OrthoDB" id="7706737at2759"/>
<accession>A0A8J2ENR4</accession>
<evidence type="ECO:0000256" key="1">
    <source>
        <dbReference type="SAM" id="MobiDB-lite"/>
    </source>
</evidence>
<evidence type="ECO:0000313" key="2">
    <source>
        <dbReference type="EMBL" id="CAG5075815.1"/>
    </source>
</evidence>
<name>A0A8J2ENR4_COTCN</name>
<feature type="compositionally biased region" description="Acidic residues" evidence="1">
    <location>
        <begin position="137"/>
        <end position="157"/>
    </location>
</feature>
<proteinExistence type="predicted"/>
<sequence>MWKYAEVESISSKQKFIVETKHIKNFDKYSQATKSKLYSVEQSGKYVRCLILKTANSMEDIKNPCSRSRRPKPNLSSLEEKSDDSDESIDLTAVKRKRKAKGQNDAKSKKVTNEDILKTYAKLRNFKSDNFRQVIPETDDEVEDDGSSNDAVDEDESNNSGLEDTLEQEDIYHENETGVRNENDENTSDEDLFETQLSNGLAYPGSHEVEQDNFINLA</sequence>
<organism evidence="2 3">
    <name type="scientific">Cotesia congregata</name>
    <name type="common">Parasitoid wasp</name>
    <name type="synonym">Apanteles congregatus</name>
    <dbReference type="NCBI Taxonomy" id="51543"/>
    <lineage>
        <taxon>Eukaryota</taxon>
        <taxon>Metazoa</taxon>
        <taxon>Ecdysozoa</taxon>
        <taxon>Arthropoda</taxon>
        <taxon>Hexapoda</taxon>
        <taxon>Insecta</taxon>
        <taxon>Pterygota</taxon>
        <taxon>Neoptera</taxon>
        <taxon>Endopterygota</taxon>
        <taxon>Hymenoptera</taxon>
        <taxon>Apocrita</taxon>
        <taxon>Ichneumonoidea</taxon>
        <taxon>Braconidae</taxon>
        <taxon>Microgastrinae</taxon>
        <taxon>Cotesia</taxon>
    </lineage>
</organism>
<comment type="caution">
    <text evidence="2">The sequence shown here is derived from an EMBL/GenBank/DDBJ whole genome shotgun (WGS) entry which is preliminary data.</text>
</comment>
<reference evidence="2" key="1">
    <citation type="submission" date="2021-04" db="EMBL/GenBank/DDBJ databases">
        <authorList>
            <person name="Chebbi M.A.C M."/>
        </authorList>
    </citation>
    <scope>NUCLEOTIDE SEQUENCE</scope>
</reference>
<feature type="compositionally biased region" description="Basic and acidic residues" evidence="1">
    <location>
        <begin position="170"/>
        <end position="183"/>
    </location>
</feature>